<feature type="domain" description="Response regulatory" evidence="8">
    <location>
        <begin position="9"/>
        <end position="123"/>
    </location>
</feature>
<dbReference type="SUPFAM" id="SSF52540">
    <property type="entry name" value="P-loop containing nucleoside triphosphate hydrolases"/>
    <property type="match status" value="1"/>
</dbReference>
<dbReference type="RefSeq" id="WP_252769374.1">
    <property type="nucleotide sequence ID" value="NZ_JAMXMC010000005.1"/>
</dbReference>
<keyword evidence="5" id="KW-0804">Transcription</keyword>
<dbReference type="InterPro" id="IPR002078">
    <property type="entry name" value="Sigma_54_int"/>
</dbReference>
<proteinExistence type="predicted"/>
<dbReference type="InterPro" id="IPR058031">
    <property type="entry name" value="AAA_lid_NorR"/>
</dbReference>
<dbReference type="SMART" id="SM00382">
    <property type="entry name" value="AAA"/>
    <property type="match status" value="1"/>
</dbReference>
<protein>
    <submittedName>
        <fullName evidence="9">Sigma-54 dependent transcriptional regulator</fullName>
    </submittedName>
</protein>
<keyword evidence="1" id="KW-0547">Nucleotide-binding</keyword>
<keyword evidence="2" id="KW-0067">ATP-binding</keyword>
<keyword evidence="3" id="KW-0805">Transcription regulation</keyword>
<evidence type="ECO:0000313" key="9">
    <source>
        <dbReference type="EMBL" id="MCO5976871.1"/>
    </source>
</evidence>
<dbReference type="InterPro" id="IPR003593">
    <property type="entry name" value="AAA+_ATPase"/>
</dbReference>
<evidence type="ECO:0000313" key="10">
    <source>
        <dbReference type="Proteomes" id="UP001204851"/>
    </source>
</evidence>
<dbReference type="SUPFAM" id="SSF52172">
    <property type="entry name" value="CheY-like"/>
    <property type="match status" value="1"/>
</dbReference>
<evidence type="ECO:0000256" key="4">
    <source>
        <dbReference type="ARBA" id="ARBA00023125"/>
    </source>
</evidence>
<organism evidence="9 10">
    <name type="scientific">Ideonella oryzae</name>
    <dbReference type="NCBI Taxonomy" id="2937441"/>
    <lineage>
        <taxon>Bacteria</taxon>
        <taxon>Pseudomonadati</taxon>
        <taxon>Pseudomonadota</taxon>
        <taxon>Betaproteobacteria</taxon>
        <taxon>Burkholderiales</taxon>
        <taxon>Sphaerotilaceae</taxon>
        <taxon>Ideonella</taxon>
    </lineage>
</organism>
<dbReference type="Gene3D" id="1.10.10.60">
    <property type="entry name" value="Homeodomain-like"/>
    <property type="match status" value="1"/>
</dbReference>
<dbReference type="InterPro" id="IPR027417">
    <property type="entry name" value="P-loop_NTPase"/>
</dbReference>
<keyword evidence="10" id="KW-1185">Reference proteome</keyword>
<dbReference type="InterPro" id="IPR002197">
    <property type="entry name" value="HTH_Fis"/>
</dbReference>
<dbReference type="InterPro" id="IPR009057">
    <property type="entry name" value="Homeodomain-like_sf"/>
</dbReference>
<dbReference type="PROSITE" id="PS50045">
    <property type="entry name" value="SIGMA54_INTERACT_4"/>
    <property type="match status" value="1"/>
</dbReference>
<evidence type="ECO:0000259" key="7">
    <source>
        <dbReference type="PROSITE" id="PS50045"/>
    </source>
</evidence>
<dbReference type="PROSITE" id="PS00688">
    <property type="entry name" value="SIGMA54_INTERACT_3"/>
    <property type="match status" value="1"/>
</dbReference>
<dbReference type="InterPro" id="IPR025943">
    <property type="entry name" value="Sigma_54_int_dom_ATP-bd_2"/>
</dbReference>
<dbReference type="Pfam" id="PF00072">
    <property type="entry name" value="Response_reg"/>
    <property type="match status" value="1"/>
</dbReference>
<evidence type="ECO:0000259" key="8">
    <source>
        <dbReference type="PROSITE" id="PS50110"/>
    </source>
</evidence>
<sequence>MNESHSTGRVLVVDDEPDLLTLYELSLLREGHEVETAASVSEAWGLLQQRHFSLVITDMRLPDGSGMTLMHKLEEAHRPEKIIVITAYGSAENAVEALKAGAFDYLTKPVDLRQFRSVVAAALGRVATPVPPAQPAGPLSQSALARLVGRSAAMGEVRVLVEKVARSMAPVLVQGESGTGKELVARAIHEVSPRSGQAFVAVNCGAIPEHLLEAEFFGYRKGAFTGAQEDRAGFFQAAHGGTLFLDEIGDLPLAMQSKLLRVIQERAVRPVGAVSETPLNVRIVSATHKDLAAEVAAGRFRQDLFYRLNVIRIEVPPLRERLQDLGEICQALLERIARDAGVWPSPQLSAEARARLQRYHFPGNVRELENLLHRAVALSTHEVIEAGDLGLPDTLLGDGHGDGEAPAMPVLARPAASAPVEDAGAEPLPTDLAAYLDEVERAILVRALRQHGFNRTAAGASLGLSLRQMRYRMARLAITEGDDGPAAETP</sequence>
<dbReference type="Pfam" id="PF02954">
    <property type="entry name" value="HTH_8"/>
    <property type="match status" value="1"/>
</dbReference>
<dbReference type="Pfam" id="PF00158">
    <property type="entry name" value="Sigma54_activat"/>
    <property type="match status" value="1"/>
</dbReference>
<reference evidence="9 10" key="1">
    <citation type="submission" date="2022-06" db="EMBL/GenBank/DDBJ databases">
        <title>Ideonella sp. NS12-5 Genome sequencing and assembly.</title>
        <authorList>
            <person name="Jung Y."/>
        </authorList>
    </citation>
    <scope>NUCLEOTIDE SEQUENCE [LARGE SCALE GENOMIC DNA]</scope>
    <source>
        <strain evidence="9 10">NS12-5</strain>
    </source>
</reference>
<dbReference type="Pfam" id="PF25601">
    <property type="entry name" value="AAA_lid_14"/>
    <property type="match status" value="1"/>
</dbReference>
<keyword evidence="4" id="KW-0238">DNA-binding</keyword>
<name>A0ABT1BMR0_9BURK</name>
<dbReference type="Gene3D" id="3.40.50.2300">
    <property type="match status" value="1"/>
</dbReference>
<dbReference type="InterPro" id="IPR001789">
    <property type="entry name" value="Sig_transdc_resp-reg_receiver"/>
</dbReference>
<evidence type="ECO:0000256" key="3">
    <source>
        <dbReference type="ARBA" id="ARBA00023015"/>
    </source>
</evidence>
<dbReference type="PANTHER" id="PTHR32071:SF100">
    <property type="entry name" value="RESPONSE REGULATOR PROTEIN PILR"/>
    <property type="match status" value="1"/>
</dbReference>
<dbReference type="SUPFAM" id="SSF46689">
    <property type="entry name" value="Homeodomain-like"/>
    <property type="match status" value="1"/>
</dbReference>
<dbReference type="InterPro" id="IPR025944">
    <property type="entry name" value="Sigma_54_int_dom_CS"/>
</dbReference>
<dbReference type="InterPro" id="IPR011006">
    <property type="entry name" value="CheY-like_superfamily"/>
</dbReference>
<accession>A0ABT1BMR0</accession>
<dbReference type="PROSITE" id="PS50110">
    <property type="entry name" value="RESPONSE_REGULATORY"/>
    <property type="match status" value="1"/>
</dbReference>
<feature type="domain" description="Sigma-54 factor interaction" evidence="7">
    <location>
        <begin position="147"/>
        <end position="377"/>
    </location>
</feature>
<evidence type="ECO:0000256" key="1">
    <source>
        <dbReference type="ARBA" id="ARBA00022741"/>
    </source>
</evidence>
<dbReference type="Proteomes" id="UP001204851">
    <property type="component" value="Unassembled WGS sequence"/>
</dbReference>
<dbReference type="PROSITE" id="PS00675">
    <property type="entry name" value="SIGMA54_INTERACT_1"/>
    <property type="match status" value="1"/>
</dbReference>
<dbReference type="EMBL" id="JAMXMC010000005">
    <property type="protein sequence ID" value="MCO5976871.1"/>
    <property type="molecule type" value="Genomic_DNA"/>
</dbReference>
<gene>
    <name evidence="9" type="ORF">M0L44_09130</name>
</gene>
<dbReference type="SMART" id="SM00448">
    <property type="entry name" value="REC"/>
    <property type="match status" value="1"/>
</dbReference>
<dbReference type="PROSITE" id="PS00676">
    <property type="entry name" value="SIGMA54_INTERACT_2"/>
    <property type="match status" value="1"/>
</dbReference>
<evidence type="ECO:0000256" key="6">
    <source>
        <dbReference type="PROSITE-ProRule" id="PRU00169"/>
    </source>
</evidence>
<dbReference type="InterPro" id="IPR025662">
    <property type="entry name" value="Sigma_54_int_dom_ATP-bd_1"/>
</dbReference>
<dbReference type="CDD" id="cd00009">
    <property type="entry name" value="AAA"/>
    <property type="match status" value="1"/>
</dbReference>
<keyword evidence="6" id="KW-0597">Phosphoprotein</keyword>
<comment type="caution">
    <text evidence="9">The sequence shown here is derived from an EMBL/GenBank/DDBJ whole genome shotgun (WGS) entry which is preliminary data.</text>
</comment>
<evidence type="ECO:0000256" key="5">
    <source>
        <dbReference type="ARBA" id="ARBA00023163"/>
    </source>
</evidence>
<dbReference type="Gene3D" id="3.40.50.300">
    <property type="entry name" value="P-loop containing nucleotide triphosphate hydrolases"/>
    <property type="match status" value="1"/>
</dbReference>
<dbReference type="Gene3D" id="1.10.8.60">
    <property type="match status" value="1"/>
</dbReference>
<dbReference type="PANTHER" id="PTHR32071">
    <property type="entry name" value="TRANSCRIPTIONAL REGULATORY PROTEIN"/>
    <property type="match status" value="1"/>
</dbReference>
<feature type="modified residue" description="4-aspartylphosphate" evidence="6">
    <location>
        <position position="58"/>
    </location>
</feature>
<evidence type="ECO:0000256" key="2">
    <source>
        <dbReference type="ARBA" id="ARBA00022840"/>
    </source>
</evidence>